<evidence type="ECO:0000313" key="1">
    <source>
        <dbReference type="EMBL" id="TID18796.1"/>
    </source>
</evidence>
<dbReference type="EMBL" id="SNSC02000013">
    <property type="protein sequence ID" value="TID18796.1"/>
    <property type="molecule type" value="Genomic_DNA"/>
</dbReference>
<accession>A0A4Z1NSN4</accession>
<dbReference type="Proteomes" id="UP000298493">
    <property type="component" value="Unassembled WGS sequence"/>
</dbReference>
<organism evidence="1 2">
    <name type="scientific">Venturia nashicola</name>
    <dbReference type="NCBI Taxonomy" id="86259"/>
    <lineage>
        <taxon>Eukaryota</taxon>
        <taxon>Fungi</taxon>
        <taxon>Dikarya</taxon>
        <taxon>Ascomycota</taxon>
        <taxon>Pezizomycotina</taxon>
        <taxon>Dothideomycetes</taxon>
        <taxon>Pleosporomycetidae</taxon>
        <taxon>Venturiales</taxon>
        <taxon>Venturiaceae</taxon>
        <taxon>Venturia</taxon>
    </lineage>
</organism>
<dbReference type="PANTHER" id="PTHR33112">
    <property type="entry name" value="DOMAIN PROTEIN, PUTATIVE-RELATED"/>
    <property type="match status" value="1"/>
</dbReference>
<reference evidence="1 2" key="1">
    <citation type="submission" date="2019-04" db="EMBL/GenBank/DDBJ databases">
        <title>High contiguity whole genome sequence and gene annotation resource for two Venturia nashicola isolates.</title>
        <authorList>
            <person name="Prokchorchik M."/>
            <person name="Won K."/>
            <person name="Lee Y."/>
            <person name="Choi E.D."/>
            <person name="Segonzac C."/>
            <person name="Sohn K.H."/>
        </authorList>
    </citation>
    <scope>NUCLEOTIDE SEQUENCE [LARGE SCALE GENOMIC DNA]</scope>
    <source>
        <strain evidence="1 2">PRI2</strain>
    </source>
</reference>
<keyword evidence="2" id="KW-1185">Reference proteome</keyword>
<evidence type="ECO:0000313" key="2">
    <source>
        <dbReference type="Proteomes" id="UP000298493"/>
    </source>
</evidence>
<gene>
    <name evidence="1" type="ORF">E6O75_ATG05917</name>
</gene>
<proteinExistence type="predicted"/>
<sequence length="195" mass="21595">MSYKLEPGLTKNTCSLQRSCASLHTKLLGGAKTAFGVVVVTRTATLPFQTGTPSSRGLNKCPISTVVVRSSNGDDRSLNRESASLNMEDKIEIVADMLEAWNSTVESYSTKCMTKEEDRLPALSGIAKRFQNIIGGQYLAGIWERHLILGLCWYVGSPGKRPEKYIAPSWSWASVLNVEMYPERMDIKDAEETKI</sequence>
<protein>
    <submittedName>
        <fullName evidence="1">Vegetative incompatibility protein 6</fullName>
    </submittedName>
</protein>
<comment type="caution">
    <text evidence="1">The sequence shown here is derived from an EMBL/GenBank/DDBJ whole genome shotgun (WGS) entry which is preliminary data.</text>
</comment>
<dbReference type="STRING" id="86259.A0A4Z1NSN4"/>
<dbReference type="AlphaFoldDB" id="A0A4Z1NSN4"/>
<name>A0A4Z1NSN4_9PEZI</name>
<dbReference type="PANTHER" id="PTHR33112:SF9">
    <property type="entry name" value="HETEROKARYON INCOMPATIBILITY DOMAIN-CONTAINING PROTEIN"/>
    <property type="match status" value="1"/>
</dbReference>